<evidence type="ECO:0008006" key="10">
    <source>
        <dbReference type="Google" id="ProtNLM"/>
    </source>
</evidence>
<dbReference type="GO" id="GO:0046872">
    <property type="term" value="F:metal ion binding"/>
    <property type="evidence" value="ECO:0007669"/>
    <property type="project" value="UniProtKB-KW"/>
</dbReference>
<dbReference type="SMART" id="SM00477">
    <property type="entry name" value="NUC"/>
    <property type="match status" value="1"/>
</dbReference>
<evidence type="ECO:0000256" key="3">
    <source>
        <dbReference type="ARBA" id="ARBA00022759"/>
    </source>
</evidence>
<dbReference type="GO" id="GO:0004521">
    <property type="term" value="F:RNA endonuclease activity"/>
    <property type="evidence" value="ECO:0007669"/>
    <property type="project" value="TreeGrafter"/>
</dbReference>
<gene>
    <name evidence="8" type="ORF">CINC_LOCUS8836</name>
</gene>
<accession>A0A9N8L651</accession>
<feature type="binding site" evidence="5">
    <location>
        <position position="277"/>
    </location>
    <ligand>
        <name>Mg(2+)</name>
        <dbReference type="ChEBI" id="CHEBI:18420"/>
        <note>catalytic</note>
    </ligand>
</feature>
<dbReference type="Proteomes" id="UP001154114">
    <property type="component" value="Chromosome 28"/>
</dbReference>
<keyword evidence="9" id="KW-1185">Reference proteome</keyword>
<dbReference type="Pfam" id="PF01223">
    <property type="entry name" value="Endonuclease_NS"/>
    <property type="match status" value="2"/>
</dbReference>
<name>A0A9N8L651_CHRIL</name>
<evidence type="ECO:0000313" key="8">
    <source>
        <dbReference type="EMBL" id="CAD0206545.1"/>
    </source>
</evidence>
<keyword evidence="3" id="KW-0378">Hydrolase</keyword>
<feature type="domain" description="DNA/RNA non-specific endonuclease/pyrophosphatase/phosphodiesterase" evidence="7">
    <location>
        <begin position="510"/>
        <end position="730"/>
    </location>
</feature>
<dbReference type="FunFam" id="3.40.570.10:FF:000007">
    <property type="entry name" value="Alkaline nuclease"/>
    <property type="match status" value="1"/>
</dbReference>
<feature type="domain" description="DNA/RNA non-specific endonuclease/pyrophosphatase/phosphodiesterase" evidence="7">
    <location>
        <begin position="162"/>
        <end position="404"/>
    </location>
</feature>
<dbReference type="InterPro" id="IPR044929">
    <property type="entry name" value="DNA/RNA_non-sp_Endonuclease_sf"/>
</dbReference>
<protein>
    <recommendedName>
        <fullName evidence="10">DNA/RNA non-specific endonuclease domain-containing protein</fullName>
    </recommendedName>
</protein>
<evidence type="ECO:0000259" key="6">
    <source>
        <dbReference type="SMART" id="SM00477"/>
    </source>
</evidence>
<reference evidence="8" key="1">
    <citation type="submission" date="2021-12" db="EMBL/GenBank/DDBJ databases">
        <authorList>
            <person name="King R."/>
        </authorList>
    </citation>
    <scope>NUCLEOTIDE SEQUENCE</scope>
</reference>
<feature type="domain" description="ENPP1-3/EXOG-like endonuclease/phosphodiesterase" evidence="6">
    <location>
        <begin position="163"/>
        <end position="379"/>
    </location>
</feature>
<dbReference type="SMART" id="SM00892">
    <property type="entry name" value="Endonuclease_NS"/>
    <property type="match status" value="2"/>
</dbReference>
<evidence type="ECO:0000256" key="2">
    <source>
        <dbReference type="ARBA" id="ARBA00022722"/>
    </source>
</evidence>
<evidence type="ECO:0000313" key="9">
    <source>
        <dbReference type="Proteomes" id="UP001154114"/>
    </source>
</evidence>
<dbReference type="InterPro" id="IPR044925">
    <property type="entry name" value="His-Me_finger_sf"/>
</dbReference>
<comment type="similarity">
    <text evidence="1">Belongs to the DNA/RNA non-specific endonuclease family.</text>
</comment>
<dbReference type="GO" id="GO:0003676">
    <property type="term" value="F:nucleic acid binding"/>
    <property type="evidence" value="ECO:0007669"/>
    <property type="project" value="InterPro"/>
</dbReference>
<dbReference type="OrthoDB" id="8194122at2759"/>
<keyword evidence="5" id="KW-0479">Metal-binding</keyword>
<evidence type="ECO:0000259" key="7">
    <source>
        <dbReference type="SMART" id="SM00892"/>
    </source>
</evidence>
<feature type="active site" description="Proton acceptor" evidence="4">
    <location>
        <position position="247"/>
    </location>
</feature>
<dbReference type="EMBL" id="LR824031">
    <property type="protein sequence ID" value="CAD0206545.1"/>
    <property type="molecule type" value="Genomic_DNA"/>
</dbReference>
<evidence type="ECO:0000256" key="1">
    <source>
        <dbReference type="ARBA" id="ARBA00010052"/>
    </source>
</evidence>
<dbReference type="InterPro" id="IPR040255">
    <property type="entry name" value="Non-specific_endonuclease"/>
</dbReference>
<proteinExistence type="inferred from homology"/>
<dbReference type="PANTHER" id="PTHR13966">
    <property type="entry name" value="ENDONUCLEASE RELATED"/>
    <property type="match status" value="1"/>
</dbReference>
<dbReference type="GO" id="GO:0005743">
    <property type="term" value="C:mitochondrial inner membrane"/>
    <property type="evidence" value="ECO:0007669"/>
    <property type="project" value="TreeGrafter"/>
</dbReference>
<dbReference type="PANTHER" id="PTHR13966:SF19">
    <property type="entry name" value="NUCLEASE EXOG, MITOCHONDRIAL"/>
    <property type="match status" value="1"/>
</dbReference>
<organism evidence="8 9">
    <name type="scientific">Chrysodeixis includens</name>
    <name type="common">Soybean looper</name>
    <name type="synonym">Pseudoplusia includens</name>
    <dbReference type="NCBI Taxonomy" id="689277"/>
    <lineage>
        <taxon>Eukaryota</taxon>
        <taxon>Metazoa</taxon>
        <taxon>Ecdysozoa</taxon>
        <taxon>Arthropoda</taxon>
        <taxon>Hexapoda</taxon>
        <taxon>Insecta</taxon>
        <taxon>Pterygota</taxon>
        <taxon>Neoptera</taxon>
        <taxon>Endopterygota</taxon>
        <taxon>Lepidoptera</taxon>
        <taxon>Glossata</taxon>
        <taxon>Ditrysia</taxon>
        <taxon>Noctuoidea</taxon>
        <taxon>Noctuidae</taxon>
        <taxon>Plusiinae</taxon>
        <taxon>Chrysodeixis</taxon>
    </lineage>
</organism>
<evidence type="ECO:0000256" key="5">
    <source>
        <dbReference type="PIRSR" id="PIRSR640255-2"/>
    </source>
</evidence>
<dbReference type="GO" id="GO:0006309">
    <property type="term" value="P:apoptotic DNA fragmentation"/>
    <property type="evidence" value="ECO:0007669"/>
    <property type="project" value="TreeGrafter"/>
</dbReference>
<sequence length="747" mass="84881">MPKTLKRGERELVLKVKSFCEREKRNKEPIIPLERVRLRVATMTDCVLNIDEDLGKVGPVYIRDNAYMGPNKPDGSITFDERDSVTVACPGTNRWVMLGGVNTNSKILDAACVSGDTFRVDGKVLPFKDISCSSQPYYTAEETRNMCHGHGAVAGYAVNETFYNLYEACFDKTLLHTHYVHHKLTPTSQFTQTGLKRPDFIEGDLFGKVKMNEMYKMTHQITQLDAILGPNMGKKYISKQQFLTRGHLAARADYTTSAETRATFHYVNAAPQWMRGNAGDWGALEEALRRRVQSRGSDVLVTTGTHGVMTLPDSEGRMRELYLSTDANNKPIVPVPMYFYKLVYDTKDKTAAAFISINSSVYNTTTISELAFCPNTCNKNPQYSWLKWRPNDGTFSFCCDYHDFIKEIDYLPKRDPMNVLLFTGLFPYREECVLNITRDLAKVGPVYIRDNDYMDPNKPDGSITFDEADSVTVACPGTNRWVMLSGVNTNSEVLDAACVSGDTFRVDGQVLPFKDISCSSQPYYTAEETRNKCHGHGTVYRVGYKVKQTFYELYEACFDKDLLHTHYFLTRGHLAARADYTTSAETRATFHYVNAAPQWMRGNAGDWGALEEALRRRVQSRGSDVLVTTGTHGVMTLPDSEGRMRELYLSTDANNNPIVPVPMYFYKLVYDTKDKKAAAFISINSSFYNATTINKLAFCPDTCDENPQYSWLRWRSNDGTFSFCCDYQEFIKEIDYLPKREVKGRFY</sequence>
<keyword evidence="3" id="KW-0255">Endonuclease</keyword>
<dbReference type="Gene3D" id="3.40.570.10">
    <property type="entry name" value="Extracellular Endonuclease, subunit A"/>
    <property type="match status" value="2"/>
</dbReference>
<dbReference type="AlphaFoldDB" id="A0A9N8L651"/>
<dbReference type="SUPFAM" id="SSF54060">
    <property type="entry name" value="His-Me finger endonucleases"/>
    <property type="match status" value="2"/>
</dbReference>
<dbReference type="InterPro" id="IPR020821">
    <property type="entry name" value="ENPP1-3/EXOG-like_nuc-like"/>
</dbReference>
<evidence type="ECO:0000256" key="4">
    <source>
        <dbReference type="PIRSR" id="PIRSR640255-1"/>
    </source>
</evidence>
<dbReference type="InterPro" id="IPR001604">
    <property type="entry name" value="Endo_G_ENPP1-like_dom"/>
</dbReference>
<dbReference type="GO" id="GO:0005634">
    <property type="term" value="C:nucleus"/>
    <property type="evidence" value="ECO:0007669"/>
    <property type="project" value="TreeGrafter"/>
</dbReference>
<dbReference type="GO" id="GO:0000014">
    <property type="term" value="F:single-stranded DNA endodeoxyribonuclease activity"/>
    <property type="evidence" value="ECO:0007669"/>
    <property type="project" value="TreeGrafter"/>
</dbReference>
<keyword evidence="2" id="KW-0540">Nuclease</keyword>